<evidence type="ECO:0000313" key="1">
    <source>
        <dbReference type="EMBL" id="TCO62976.1"/>
    </source>
</evidence>
<dbReference type="AlphaFoldDB" id="A0A4R2JZV5"/>
<proteinExistence type="predicted"/>
<keyword evidence="2" id="KW-1185">Reference proteome</keyword>
<gene>
    <name evidence="1" type="ORF">EV192_1021118</name>
</gene>
<accession>A0A4R2JZV5</accession>
<sequence>MGGPWSVLWHLPGSASLHFGGPSPPNPPRAPTAPRFALGLLHPRTPAALRLACYKPACACGALVRARLPQTPGRLRRAASVNAHLAPRLLQLPYGRLWRLARLAHKDLLPRSSFLSSLLCPSSPVSSCPLTSWSSFFPLVLPSSSSRLLRAFFFPTLLLRSLRPAPPFFLLGLVCPLGPPASSRFFCACRLCVLSCLFGPSLRVSVGPLAFSGFFGGWGFGVVGWGGLDQLGLFWTGGGFVCVTDRHWV</sequence>
<organism evidence="1 2">
    <name type="scientific">Actinocrispum wychmicini</name>
    <dbReference type="NCBI Taxonomy" id="1213861"/>
    <lineage>
        <taxon>Bacteria</taxon>
        <taxon>Bacillati</taxon>
        <taxon>Actinomycetota</taxon>
        <taxon>Actinomycetes</taxon>
        <taxon>Pseudonocardiales</taxon>
        <taxon>Pseudonocardiaceae</taxon>
        <taxon>Actinocrispum</taxon>
    </lineage>
</organism>
<comment type="caution">
    <text evidence="1">The sequence shown here is derived from an EMBL/GenBank/DDBJ whole genome shotgun (WGS) entry which is preliminary data.</text>
</comment>
<name>A0A4R2JZV5_9PSEU</name>
<dbReference type="EMBL" id="SLWS01000002">
    <property type="protein sequence ID" value="TCO62976.1"/>
    <property type="molecule type" value="Genomic_DNA"/>
</dbReference>
<evidence type="ECO:0000313" key="2">
    <source>
        <dbReference type="Proteomes" id="UP000295680"/>
    </source>
</evidence>
<reference evidence="1 2" key="1">
    <citation type="submission" date="2019-03" db="EMBL/GenBank/DDBJ databases">
        <title>Genomic Encyclopedia of Type Strains, Phase IV (KMG-IV): sequencing the most valuable type-strain genomes for metagenomic binning, comparative biology and taxonomic classification.</title>
        <authorList>
            <person name="Goeker M."/>
        </authorList>
    </citation>
    <scope>NUCLEOTIDE SEQUENCE [LARGE SCALE GENOMIC DNA]</scope>
    <source>
        <strain evidence="1 2">DSM 45934</strain>
    </source>
</reference>
<dbReference type="Proteomes" id="UP000295680">
    <property type="component" value="Unassembled WGS sequence"/>
</dbReference>
<protein>
    <submittedName>
        <fullName evidence="1">Uncharacterized protein</fullName>
    </submittedName>
</protein>